<evidence type="ECO:0000313" key="3">
    <source>
        <dbReference type="Proteomes" id="UP001596190"/>
    </source>
</evidence>
<reference evidence="3" key="1">
    <citation type="journal article" date="2019" name="Int. J. Syst. Evol. Microbiol.">
        <title>The Global Catalogue of Microorganisms (GCM) 10K type strain sequencing project: providing services to taxonomists for standard genome sequencing and annotation.</title>
        <authorList>
            <consortium name="The Broad Institute Genomics Platform"/>
            <consortium name="The Broad Institute Genome Sequencing Center for Infectious Disease"/>
            <person name="Wu L."/>
            <person name="Ma J."/>
        </authorList>
    </citation>
    <scope>NUCLEOTIDE SEQUENCE [LARGE SCALE GENOMIC DNA]</scope>
    <source>
        <strain evidence="3">CCM 8950</strain>
    </source>
</reference>
<evidence type="ECO:0000256" key="1">
    <source>
        <dbReference type="SAM" id="MobiDB-lite"/>
    </source>
</evidence>
<feature type="compositionally biased region" description="Basic and acidic residues" evidence="1">
    <location>
        <begin position="84"/>
        <end position="97"/>
    </location>
</feature>
<sequence>KTVGTFTANKGAKGDAGAQGIQGVAGKDGSTPTIDPSKTTTGTDANGNPTTTYHFMITGPDGKPADGGSLTVTDGKNGTNGDTPKIDPSKTTTDKDGNQVYTLVDSKGNSLGTLTAPKGDTGATGATGAQGAQGAKGDTGAAGKDGSTPTIDSKQTTTDKDGNTIYVLVDGAGKTVGTFTANKGAKGDTGAQGIQGVAGKDGSTPTIDPSKTTTGTDANGNPTTTYHFMITGPDGKPTDGGSLTVTDGKNGTNGDTP</sequence>
<evidence type="ECO:0008006" key="4">
    <source>
        <dbReference type="Google" id="ProtNLM"/>
    </source>
</evidence>
<keyword evidence="3" id="KW-1185">Reference proteome</keyword>
<feature type="compositionally biased region" description="Polar residues" evidence="1">
    <location>
        <begin position="70"/>
        <end position="82"/>
    </location>
</feature>
<evidence type="ECO:0000313" key="2">
    <source>
        <dbReference type="EMBL" id="MFC6254670.1"/>
    </source>
</evidence>
<dbReference type="Proteomes" id="UP001596190">
    <property type="component" value="Unassembled WGS sequence"/>
</dbReference>
<protein>
    <recommendedName>
        <fullName evidence="4">Collagen-like protein</fullName>
    </recommendedName>
</protein>
<feature type="region of interest" description="Disordered" evidence="1">
    <location>
        <begin position="198"/>
        <end position="257"/>
    </location>
</feature>
<feature type="non-terminal residue" evidence="2">
    <location>
        <position position="1"/>
    </location>
</feature>
<feature type="compositionally biased region" description="Polar residues" evidence="1">
    <location>
        <begin position="203"/>
        <end position="226"/>
    </location>
</feature>
<dbReference type="EMBL" id="JBHSSA010000065">
    <property type="protein sequence ID" value="MFC6254670.1"/>
    <property type="molecule type" value="Genomic_DNA"/>
</dbReference>
<feature type="compositionally biased region" description="Polar residues" evidence="1">
    <location>
        <begin position="241"/>
        <end position="257"/>
    </location>
</feature>
<feature type="compositionally biased region" description="Polar residues" evidence="1">
    <location>
        <begin position="147"/>
        <end position="156"/>
    </location>
</feature>
<gene>
    <name evidence="2" type="ORF">ACFP1H_08740</name>
</gene>
<name>A0ABW1TBP4_9LACO</name>
<feature type="non-terminal residue" evidence="2">
    <location>
        <position position="257"/>
    </location>
</feature>
<proteinExistence type="predicted"/>
<dbReference type="Gene3D" id="1.20.5.320">
    <property type="entry name" value="6-Phosphogluconate Dehydrogenase, domain 3"/>
    <property type="match status" value="1"/>
</dbReference>
<feature type="compositionally biased region" description="Polar residues" evidence="1">
    <location>
        <begin position="30"/>
        <end position="53"/>
    </location>
</feature>
<feature type="region of interest" description="Disordered" evidence="1">
    <location>
        <begin position="1"/>
        <end position="159"/>
    </location>
</feature>
<organism evidence="2 3">
    <name type="scientific">Secundilactobacillus hailunensis</name>
    <dbReference type="NCBI Taxonomy" id="2559923"/>
    <lineage>
        <taxon>Bacteria</taxon>
        <taxon>Bacillati</taxon>
        <taxon>Bacillota</taxon>
        <taxon>Bacilli</taxon>
        <taxon>Lactobacillales</taxon>
        <taxon>Lactobacillaceae</taxon>
        <taxon>Secundilactobacillus</taxon>
    </lineage>
</organism>
<comment type="caution">
    <text evidence="2">The sequence shown here is derived from an EMBL/GenBank/DDBJ whole genome shotgun (WGS) entry which is preliminary data.</text>
</comment>
<feature type="compositionally biased region" description="Low complexity" evidence="1">
    <location>
        <begin position="118"/>
        <end position="146"/>
    </location>
</feature>
<accession>A0ABW1TBP4</accession>